<dbReference type="RefSeq" id="YP_001956863.1">
    <property type="nucleotide sequence ID" value="NC_010821.1"/>
</dbReference>
<evidence type="ECO:0000313" key="1">
    <source>
        <dbReference type="EMBL" id="ABY62970.1"/>
    </source>
</evidence>
<organismHost>
    <name type="scientific">Pseudomonas chlororaphis</name>
    <dbReference type="NCBI Taxonomy" id="587753"/>
</organismHost>
<evidence type="ECO:0008006" key="3">
    <source>
        <dbReference type="Google" id="ProtNLM"/>
    </source>
</evidence>
<gene>
    <name evidence="1" type="ORF">201phi2-1p139</name>
</gene>
<reference evidence="1 2" key="1">
    <citation type="journal article" date="2008" name="Virology">
        <title>Characterization of Pseudomonas chlororaphis myovirus 201varphi2-1 via genomic sequencing, mass spectrometry, and electron microscopy.</title>
        <authorList>
            <person name="Thomas J.A."/>
            <person name="Rolando M.R."/>
            <person name="Carroll C.A."/>
            <person name="Shen P.S."/>
            <person name="Belnap D.M."/>
            <person name="Weintraub S.T."/>
            <person name="Serwer P."/>
            <person name="Hardies S.C."/>
        </authorList>
    </citation>
    <scope>NUCLEOTIDE SEQUENCE</scope>
</reference>
<dbReference type="EMBL" id="EU197055">
    <property type="protein sequence ID" value="ABY62970.1"/>
    <property type="molecule type" value="Genomic_DNA"/>
</dbReference>
<dbReference type="OrthoDB" id="5999at10239"/>
<dbReference type="Proteomes" id="UP000002421">
    <property type="component" value="Segment"/>
</dbReference>
<dbReference type="KEGG" id="vg:6372591"/>
<keyword evidence="2" id="KW-1185">Reference proteome</keyword>
<accession>B3FJ02</accession>
<evidence type="ECO:0000313" key="2">
    <source>
        <dbReference type="Proteomes" id="UP000002421"/>
    </source>
</evidence>
<protein>
    <recommendedName>
        <fullName evidence="3">RNA polymerase beta subunit</fullName>
    </recommendedName>
</protein>
<sequence>MLMKIRDYFLMALKDGMGRKRIWMNSLVSVIYNNDATADYNYKIHYEGDKAYFFKPGTDTPIYLEGFVPGEPFITFRDEFILQPGELVNYPEGVPLRTCYGNVFFNQLCLVEPFGSLIPFATGTIVPSKFEDFILERMIDDREDGNVTEMAPDGKLYVWQYLMFCDHCLAIPGYADGLVTSTTRKSLLSSPEWPAIRSTWIEKNKHRLNDPAAVAELSVIAAQVDAEWLKDDPAWTFYSAKKKLEGARRKVHYMFGGESPFSDGTTVEFISKSLEEGIDTDHMPVMNNSLRFGSYNRGSQTALGGESTKTIYRMMGTSRIIEQDCETWLGVPTLVTKLNAKGLVGYSYVVDGKSIEITKENIDGLIGSVIAIRGPMVCKAGRDRARGTIGKGKNICAVCAGKDLAENPYGIPAAVAGVGGRFLMVFMSKMHSSTLRTVEWDMDARLT</sequence>
<proteinExistence type="predicted"/>
<organism evidence="1 2">
    <name type="scientific">Pseudomonas phage 201phi2-1</name>
    <name type="common">Pseudomonas chlororaphis phage 201phi2-1</name>
    <dbReference type="NCBI Taxonomy" id="198110"/>
    <lineage>
        <taxon>Viruses</taxon>
        <taxon>Duplodnaviria</taxon>
        <taxon>Heunggongvirae</taxon>
        <taxon>Uroviricota</taxon>
        <taxon>Caudoviricetes</taxon>
        <taxon>Chimalliviridae</taxon>
        <taxon>Serwervirus</taxon>
        <taxon>Serwervirus 201phi21</taxon>
    </lineage>
</organism>
<name>B3FJ02_BP201</name>